<dbReference type="AlphaFoldDB" id="A0A9D4K443"/>
<protein>
    <submittedName>
        <fullName evidence="1">Uncharacterized protein</fullName>
    </submittedName>
</protein>
<evidence type="ECO:0000313" key="2">
    <source>
        <dbReference type="Proteomes" id="UP000828390"/>
    </source>
</evidence>
<keyword evidence="2" id="KW-1185">Reference proteome</keyword>
<sequence>MANAEISTELHPCEGFKRSQICIPVRALRGPRSTSLRGLQEVPDLHLCEGFKRSEIVIPARASRVPRSTSL</sequence>
<organism evidence="1 2">
    <name type="scientific">Dreissena polymorpha</name>
    <name type="common">Zebra mussel</name>
    <name type="synonym">Mytilus polymorpha</name>
    <dbReference type="NCBI Taxonomy" id="45954"/>
    <lineage>
        <taxon>Eukaryota</taxon>
        <taxon>Metazoa</taxon>
        <taxon>Spiralia</taxon>
        <taxon>Lophotrochozoa</taxon>
        <taxon>Mollusca</taxon>
        <taxon>Bivalvia</taxon>
        <taxon>Autobranchia</taxon>
        <taxon>Heteroconchia</taxon>
        <taxon>Euheterodonta</taxon>
        <taxon>Imparidentia</taxon>
        <taxon>Neoheterodontei</taxon>
        <taxon>Myida</taxon>
        <taxon>Dreissenoidea</taxon>
        <taxon>Dreissenidae</taxon>
        <taxon>Dreissena</taxon>
    </lineage>
</organism>
<dbReference type="Proteomes" id="UP000828390">
    <property type="component" value="Unassembled WGS sequence"/>
</dbReference>
<gene>
    <name evidence="1" type="ORF">DPMN_105965</name>
</gene>
<proteinExistence type="predicted"/>
<name>A0A9D4K443_DREPO</name>
<reference evidence="1" key="1">
    <citation type="journal article" date="2019" name="bioRxiv">
        <title>The Genome of the Zebra Mussel, Dreissena polymorpha: A Resource for Invasive Species Research.</title>
        <authorList>
            <person name="McCartney M.A."/>
            <person name="Auch B."/>
            <person name="Kono T."/>
            <person name="Mallez S."/>
            <person name="Zhang Y."/>
            <person name="Obille A."/>
            <person name="Becker A."/>
            <person name="Abrahante J.E."/>
            <person name="Garbe J."/>
            <person name="Badalamenti J.P."/>
            <person name="Herman A."/>
            <person name="Mangelson H."/>
            <person name="Liachko I."/>
            <person name="Sullivan S."/>
            <person name="Sone E.D."/>
            <person name="Koren S."/>
            <person name="Silverstein K.A.T."/>
            <person name="Beckman K.B."/>
            <person name="Gohl D.M."/>
        </authorList>
    </citation>
    <scope>NUCLEOTIDE SEQUENCE</scope>
    <source>
        <strain evidence="1">Duluth1</strain>
        <tissue evidence="1">Whole animal</tissue>
    </source>
</reference>
<accession>A0A9D4K443</accession>
<dbReference type="EMBL" id="JAIWYP010000004">
    <property type="protein sequence ID" value="KAH3832672.1"/>
    <property type="molecule type" value="Genomic_DNA"/>
</dbReference>
<evidence type="ECO:0000313" key="1">
    <source>
        <dbReference type="EMBL" id="KAH3832672.1"/>
    </source>
</evidence>
<reference evidence="1" key="2">
    <citation type="submission" date="2020-11" db="EMBL/GenBank/DDBJ databases">
        <authorList>
            <person name="McCartney M.A."/>
            <person name="Auch B."/>
            <person name="Kono T."/>
            <person name="Mallez S."/>
            <person name="Becker A."/>
            <person name="Gohl D.M."/>
            <person name="Silverstein K.A.T."/>
            <person name="Koren S."/>
            <person name="Bechman K.B."/>
            <person name="Herman A."/>
            <person name="Abrahante J.E."/>
            <person name="Garbe J."/>
        </authorList>
    </citation>
    <scope>NUCLEOTIDE SEQUENCE</scope>
    <source>
        <strain evidence="1">Duluth1</strain>
        <tissue evidence="1">Whole animal</tissue>
    </source>
</reference>
<comment type="caution">
    <text evidence="1">The sequence shown here is derived from an EMBL/GenBank/DDBJ whole genome shotgun (WGS) entry which is preliminary data.</text>
</comment>